<reference evidence="2" key="1">
    <citation type="journal article" date="2020" name="Stud. Mycol.">
        <title>101 Dothideomycetes genomes: a test case for predicting lifestyles and emergence of pathogens.</title>
        <authorList>
            <person name="Haridas S."/>
            <person name="Albert R."/>
            <person name="Binder M."/>
            <person name="Bloem J."/>
            <person name="Labutti K."/>
            <person name="Salamov A."/>
            <person name="Andreopoulos B."/>
            <person name="Baker S."/>
            <person name="Barry K."/>
            <person name="Bills G."/>
            <person name="Bluhm B."/>
            <person name="Cannon C."/>
            <person name="Castanera R."/>
            <person name="Culley D."/>
            <person name="Daum C."/>
            <person name="Ezra D."/>
            <person name="Gonzalez J."/>
            <person name="Henrissat B."/>
            <person name="Kuo A."/>
            <person name="Liang C."/>
            <person name="Lipzen A."/>
            <person name="Lutzoni F."/>
            <person name="Magnuson J."/>
            <person name="Mondo S."/>
            <person name="Nolan M."/>
            <person name="Ohm R."/>
            <person name="Pangilinan J."/>
            <person name="Park H.-J."/>
            <person name="Ramirez L."/>
            <person name="Alfaro M."/>
            <person name="Sun H."/>
            <person name="Tritt A."/>
            <person name="Yoshinaga Y."/>
            <person name="Zwiers L.-H."/>
            <person name="Turgeon B."/>
            <person name="Goodwin S."/>
            <person name="Spatafora J."/>
            <person name="Crous P."/>
            <person name="Grigoriev I."/>
        </authorList>
    </citation>
    <scope>NUCLEOTIDE SEQUENCE</scope>
    <source>
        <strain evidence="2">HMLAC05119</strain>
    </source>
</reference>
<dbReference type="Proteomes" id="UP000800096">
    <property type="component" value="Unassembled WGS sequence"/>
</dbReference>
<accession>A0A6A5QRP4</accession>
<evidence type="ECO:0000313" key="3">
    <source>
        <dbReference type="Proteomes" id="UP000800096"/>
    </source>
</evidence>
<evidence type="ECO:0000313" key="2">
    <source>
        <dbReference type="EMBL" id="KAF1918355.1"/>
    </source>
</evidence>
<gene>
    <name evidence="2" type="ORF">BDU57DRAFT_537919</name>
</gene>
<dbReference type="GO" id="GO:0003676">
    <property type="term" value="F:nucleic acid binding"/>
    <property type="evidence" value="ECO:0007669"/>
    <property type="project" value="InterPro"/>
</dbReference>
<feature type="region of interest" description="Disordered" evidence="1">
    <location>
        <begin position="328"/>
        <end position="354"/>
    </location>
</feature>
<evidence type="ECO:0000256" key="1">
    <source>
        <dbReference type="SAM" id="MobiDB-lite"/>
    </source>
</evidence>
<name>A0A6A5QRP4_AMPQU</name>
<dbReference type="SUPFAM" id="SSF53098">
    <property type="entry name" value="Ribonuclease H-like"/>
    <property type="match status" value="1"/>
</dbReference>
<proteinExistence type="predicted"/>
<organism evidence="2 3">
    <name type="scientific">Ampelomyces quisqualis</name>
    <name type="common">Powdery mildew agent</name>
    <dbReference type="NCBI Taxonomy" id="50730"/>
    <lineage>
        <taxon>Eukaryota</taxon>
        <taxon>Fungi</taxon>
        <taxon>Dikarya</taxon>
        <taxon>Ascomycota</taxon>
        <taxon>Pezizomycotina</taxon>
        <taxon>Dothideomycetes</taxon>
        <taxon>Pleosporomycetidae</taxon>
        <taxon>Pleosporales</taxon>
        <taxon>Pleosporineae</taxon>
        <taxon>Phaeosphaeriaceae</taxon>
        <taxon>Ampelomyces</taxon>
    </lineage>
</organism>
<dbReference type="AlphaFoldDB" id="A0A6A5QRP4"/>
<dbReference type="InterPro" id="IPR036397">
    <property type="entry name" value="RNaseH_sf"/>
</dbReference>
<dbReference type="InterPro" id="IPR036085">
    <property type="entry name" value="PAZ_dom_sf"/>
</dbReference>
<dbReference type="OrthoDB" id="10252740at2759"/>
<dbReference type="InterPro" id="IPR012337">
    <property type="entry name" value="RNaseH-like_sf"/>
</dbReference>
<dbReference type="EMBL" id="ML979134">
    <property type="protein sequence ID" value="KAF1918355.1"/>
    <property type="molecule type" value="Genomic_DNA"/>
</dbReference>
<protein>
    <submittedName>
        <fullName evidence="2">Uncharacterized protein</fullName>
    </submittedName>
</protein>
<dbReference type="Gene3D" id="3.30.420.10">
    <property type="entry name" value="Ribonuclease H-like superfamily/Ribonuclease H"/>
    <property type="match status" value="1"/>
</dbReference>
<keyword evidence="3" id="KW-1185">Reference proteome</keyword>
<sequence>MAFFNIQDGPATHLLELSYEGEVDIQGLCGHTHLDLNYADDDLQSELRALNILVSKSFDELPVETLRDGANKSFVKSAYRDLGNGNLRFPKFSNSLCTLHGYSYTWVLEVSSPEHGSRGLLDVRRLILVLTAKGSSRPSSLHNALVKPIEGFGLQFAHQAFTMDEKKKTNVMEHFKEKWYPSEYLQLLPYENFKGLVPDKVAGGMLKTACQRPPEAKALIALESIEPWVKTTELPKIEKASIDAVHSLRKEGNVEDNDIMRTVNITAKVCVKRHSVRFYSLPNDADKNLNCPSGTQVESVVTCPFFHAAIKGTAKPCHHLILRNDLTTSMPNPRTHTHKPRYTSVRAPCSASYS</sequence>
<dbReference type="SUPFAM" id="SSF101690">
    <property type="entry name" value="PAZ domain"/>
    <property type="match status" value="1"/>
</dbReference>